<comment type="caution">
    <text evidence="2">The sequence shown here is derived from an EMBL/GenBank/DDBJ whole genome shotgun (WGS) entry which is preliminary data.</text>
</comment>
<feature type="transmembrane region" description="Helical" evidence="1">
    <location>
        <begin position="40"/>
        <end position="59"/>
    </location>
</feature>
<dbReference type="EMBL" id="BAAABV010000018">
    <property type="protein sequence ID" value="GAA0297347.1"/>
    <property type="molecule type" value="Genomic_DNA"/>
</dbReference>
<keyword evidence="1" id="KW-0812">Transmembrane</keyword>
<gene>
    <name evidence="2" type="ORF">GCM10010302_39990</name>
</gene>
<keyword evidence="1" id="KW-1133">Transmembrane helix</keyword>
<reference evidence="3" key="1">
    <citation type="journal article" date="2019" name="Int. J. Syst. Evol. Microbiol.">
        <title>The Global Catalogue of Microorganisms (GCM) 10K type strain sequencing project: providing services to taxonomists for standard genome sequencing and annotation.</title>
        <authorList>
            <consortium name="The Broad Institute Genomics Platform"/>
            <consortium name="The Broad Institute Genome Sequencing Center for Infectious Disease"/>
            <person name="Wu L."/>
            <person name="Ma J."/>
        </authorList>
    </citation>
    <scope>NUCLEOTIDE SEQUENCE [LARGE SCALE GENOMIC DNA]</scope>
    <source>
        <strain evidence="3">JCM 4505</strain>
    </source>
</reference>
<keyword evidence="3" id="KW-1185">Reference proteome</keyword>
<evidence type="ECO:0000313" key="3">
    <source>
        <dbReference type="Proteomes" id="UP001501867"/>
    </source>
</evidence>
<dbReference type="RefSeq" id="WP_344161093.1">
    <property type="nucleotide sequence ID" value="NZ_BAAABV010000018.1"/>
</dbReference>
<organism evidence="2 3">
    <name type="scientific">Streptomyces polychromogenes</name>
    <dbReference type="NCBI Taxonomy" id="67342"/>
    <lineage>
        <taxon>Bacteria</taxon>
        <taxon>Bacillati</taxon>
        <taxon>Actinomycetota</taxon>
        <taxon>Actinomycetes</taxon>
        <taxon>Kitasatosporales</taxon>
        <taxon>Streptomycetaceae</taxon>
        <taxon>Streptomyces</taxon>
    </lineage>
</organism>
<protein>
    <submittedName>
        <fullName evidence="2">Uncharacterized protein</fullName>
    </submittedName>
</protein>
<evidence type="ECO:0000256" key="1">
    <source>
        <dbReference type="SAM" id="Phobius"/>
    </source>
</evidence>
<accession>A0ABP3F6R7</accession>
<dbReference type="Proteomes" id="UP001501867">
    <property type="component" value="Unassembled WGS sequence"/>
</dbReference>
<feature type="transmembrane region" description="Helical" evidence="1">
    <location>
        <begin position="7"/>
        <end position="28"/>
    </location>
</feature>
<proteinExistence type="predicted"/>
<keyword evidence="1" id="KW-0472">Membrane</keyword>
<evidence type="ECO:0000313" key="2">
    <source>
        <dbReference type="EMBL" id="GAA0297347.1"/>
    </source>
</evidence>
<sequence>MSSEKRFPLAAWIGSAFPLSMVWIGLYLTKAVSTQVLTSMAVAIVVLTVWVGTAATVRLRRGR</sequence>
<name>A0ABP3F6R7_9ACTN</name>